<dbReference type="Pfam" id="PF00702">
    <property type="entry name" value="Hydrolase"/>
    <property type="match status" value="1"/>
</dbReference>
<reference evidence="1" key="1">
    <citation type="submission" date="2023-06" db="EMBL/GenBank/DDBJ databases">
        <title>Sysu t00039.</title>
        <authorList>
            <person name="Gao L."/>
            <person name="Fang B.-Z."/>
            <person name="Li W.-J."/>
        </authorList>
    </citation>
    <scope>NUCLEOTIDE SEQUENCE</scope>
    <source>
        <strain evidence="1">SYSU T00039</strain>
    </source>
</reference>
<sequence>MTVLDVAGVLLDMDGTLVDSTGMVDQVWGDFAREVGLDPAVVLAHVHGVPARATLRRFLGDDADIEPWFARISAWENERFDAEVEVPGAVAAVRAIPPARWAVVTSAVRTAALRRMERLGFPEVTRMVAAEDVERGKPDPEPYRRGAGLLGTTAGECVVFEDADAGVRSALEAGATVVVVGGLSTPATEGLPRVADMREVSFGAGPLGVRVTLGAPR</sequence>
<organism evidence="1 2">
    <name type="scientific">Demequina lignilytica</name>
    <dbReference type="NCBI Taxonomy" id="3051663"/>
    <lineage>
        <taxon>Bacteria</taxon>
        <taxon>Bacillati</taxon>
        <taxon>Actinomycetota</taxon>
        <taxon>Actinomycetes</taxon>
        <taxon>Micrococcales</taxon>
        <taxon>Demequinaceae</taxon>
        <taxon>Demequina</taxon>
    </lineage>
</organism>
<dbReference type="NCBIfam" id="TIGR01509">
    <property type="entry name" value="HAD-SF-IA-v3"/>
    <property type="match status" value="1"/>
</dbReference>
<dbReference type="Proteomes" id="UP001172737">
    <property type="component" value="Unassembled WGS sequence"/>
</dbReference>
<dbReference type="InterPro" id="IPR023198">
    <property type="entry name" value="PGP-like_dom2"/>
</dbReference>
<evidence type="ECO:0000313" key="1">
    <source>
        <dbReference type="EMBL" id="MDN4486847.1"/>
    </source>
</evidence>
<dbReference type="SUPFAM" id="SSF56784">
    <property type="entry name" value="HAD-like"/>
    <property type="match status" value="1"/>
</dbReference>
<dbReference type="SFLD" id="SFLDG01129">
    <property type="entry name" value="C1.5:_HAD__Beta-PGM__Phosphata"/>
    <property type="match status" value="1"/>
</dbReference>
<keyword evidence="2" id="KW-1185">Reference proteome</keyword>
<dbReference type="EMBL" id="JAUHPX010000001">
    <property type="protein sequence ID" value="MDN4486847.1"/>
    <property type="molecule type" value="Genomic_DNA"/>
</dbReference>
<dbReference type="Gene3D" id="1.10.150.240">
    <property type="entry name" value="Putative phosphatase, domain 2"/>
    <property type="match status" value="1"/>
</dbReference>
<name>A0AAW7M7Y6_9MICO</name>
<gene>
    <name evidence="1" type="ORF">QQX10_01565</name>
</gene>
<dbReference type="PANTHER" id="PTHR43481">
    <property type="entry name" value="FRUCTOSE-1-PHOSPHATE PHOSPHATASE"/>
    <property type="match status" value="1"/>
</dbReference>
<dbReference type="Gene3D" id="3.40.50.1000">
    <property type="entry name" value="HAD superfamily/HAD-like"/>
    <property type="match status" value="1"/>
</dbReference>
<dbReference type="RefSeq" id="WP_301144430.1">
    <property type="nucleotide sequence ID" value="NZ_JAUHPX010000001.1"/>
</dbReference>
<dbReference type="PANTHER" id="PTHR43481:SF4">
    <property type="entry name" value="GLYCEROL-1-PHOSPHATE PHOSPHOHYDROLASE 1-RELATED"/>
    <property type="match status" value="1"/>
</dbReference>
<dbReference type="GO" id="GO:0050308">
    <property type="term" value="F:sugar-phosphatase activity"/>
    <property type="evidence" value="ECO:0007669"/>
    <property type="project" value="TreeGrafter"/>
</dbReference>
<accession>A0AAW7M7Y6</accession>
<dbReference type="InterPro" id="IPR006439">
    <property type="entry name" value="HAD-SF_hydro_IA"/>
</dbReference>
<dbReference type="AlphaFoldDB" id="A0AAW7M7Y6"/>
<dbReference type="InterPro" id="IPR036412">
    <property type="entry name" value="HAD-like_sf"/>
</dbReference>
<dbReference type="InterPro" id="IPR051806">
    <property type="entry name" value="HAD-like_SPP"/>
</dbReference>
<evidence type="ECO:0000313" key="2">
    <source>
        <dbReference type="Proteomes" id="UP001172737"/>
    </source>
</evidence>
<protein>
    <submittedName>
        <fullName evidence="1">HAD-IA family hydrolase</fullName>
    </submittedName>
</protein>
<comment type="caution">
    <text evidence="1">The sequence shown here is derived from an EMBL/GenBank/DDBJ whole genome shotgun (WGS) entry which is preliminary data.</text>
</comment>
<dbReference type="InterPro" id="IPR023214">
    <property type="entry name" value="HAD_sf"/>
</dbReference>
<proteinExistence type="predicted"/>
<keyword evidence="1" id="KW-0378">Hydrolase</keyword>
<dbReference type="SFLD" id="SFLDS00003">
    <property type="entry name" value="Haloacid_Dehalogenase"/>
    <property type="match status" value="1"/>
</dbReference>